<evidence type="ECO:0000313" key="3">
    <source>
        <dbReference type="EMBL" id="SFN14180.1"/>
    </source>
</evidence>
<feature type="transmembrane region" description="Helical" evidence="1">
    <location>
        <begin position="184"/>
        <end position="202"/>
    </location>
</feature>
<feature type="transmembrane region" description="Helical" evidence="1">
    <location>
        <begin position="39"/>
        <end position="57"/>
    </location>
</feature>
<feature type="transmembrane region" description="Helical" evidence="1">
    <location>
        <begin position="100"/>
        <end position="117"/>
    </location>
</feature>
<feature type="transmembrane region" description="Helical" evidence="1">
    <location>
        <begin position="266"/>
        <end position="285"/>
    </location>
</feature>
<dbReference type="PANTHER" id="PTHR22911:SF76">
    <property type="entry name" value="EAMA DOMAIN-CONTAINING PROTEIN"/>
    <property type="match status" value="1"/>
</dbReference>
<dbReference type="PANTHER" id="PTHR22911">
    <property type="entry name" value="ACYL-MALONYL CONDENSING ENZYME-RELATED"/>
    <property type="match status" value="1"/>
</dbReference>
<dbReference type="EMBL" id="FOVF01000005">
    <property type="protein sequence ID" value="SFN14180.1"/>
    <property type="molecule type" value="Genomic_DNA"/>
</dbReference>
<protein>
    <submittedName>
        <fullName evidence="3">EamA domain-containing membrane protein RarD</fullName>
    </submittedName>
</protein>
<dbReference type="Proteomes" id="UP000198575">
    <property type="component" value="Unassembled WGS sequence"/>
</dbReference>
<keyword evidence="1" id="KW-0812">Transmembrane</keyword>
<gene>
    <name evidence="3" type="ORF">SAMN05216289_105117</name>
</gene>
<sequence>MSESISARAATWSGVFAILLWSSLALLTVATAALPPFEVLALSFAVGGLSALCIPVAGGGRLAALRQPWPSFGLAVAALFGYHALYFIAFRHAPAIEVNLINYLWPLLIVVFAAFVPGVRLLPAQLAGTLLGLAGVVFMVTRGQGPRIEAAHLPGYLAALGAAVTWSSYSVLNRRFQAVPSSAIGGVCLAVAVLALLCHRLFENSVMPGPGQWLVLVLMGLGPVGVAFRLWDRGTKHGDLALLGTLSYAAPLLSTLLLLGSGRVDAHWSQGLAVLLLLAGAWLSVRASMRSRTAPR</sequence>
<feature type="domain" description="EamA" evidence="2">
    <location>
        <begin position="154"/>
        <end position="285"/>
    </location>
</feature>
<feature type="transmembrane region" description="Helical" evidence="1">
    <location>
        <begin position="240"/>
        <end position="260"/>
    </location>
</feature>
<feature type="transmembrane region" description="Helical" evidence="1">
    <location>
        <begin position="12"/>
        <end position="33"/>
    </location>
</feature>
<dbReference type="Pfam" id="PF00892">
    <property type="entry name" value="EamA"/>
    <property type="match status" value="2"/>
</dbReference>
<reference evidence="3 4" key="1">
    <citation type="submission" date="2016-10" db="EMBL/GenBank/DDBJ databases">
        <authorList>
            <person name="de Groot N.N."/>
        </authorList>
    </citation>
    <scope>NUCLEOTIDE SEQUENCE [LARGE SCALE GENOMIC DNA]</scope>
    <source>
        <strain evidence="3 4">CGMCC 1.7659</strain>
    </source>
</reference>
<proteinExistence type="predicted"/>
<feature type="transmembrane region" description="Helical" evidence="1">
    <location>
        <begin position="124"/>
        <end position="141"/>
    </location>
</feature>
<dbReference type="GO" id="GO:0016020">
    <property type="term" value="C:membrane"/>
    <property type="evidence" value="ECO:0007669"/>
    <property type="project" value="InterPro"/>
</dbReference>
<evidence type="ECO:0000256" key="1">
    <source>
        <dbReference type="SAM" id="Phobius"/>
    </source>
</evidence>
<keyword evidence="4" id="KW-1185">Reference proteome</keyword>
<name>A0A1I4WM02_9GAMM</name>
<feature type="domain" description="EamA" evidence="2">
    <location>
        <begin position="15"/>
        <end position="140"/>
    </location>
</feature>
<keyword evidence="1" id="KW-1133">Transmembrane helix</keyword>
<evidence type="ECO:0000313" key="4">
    <source>
        <dbReference type="Proteomes" id="UP000198575"/>
    </source>
</evidence>
<dbReference type="SUPFAM" id="SSF103481">
    <property type="entry name" value="Multidrug resistance efflux transporter EmrE"/>
    <property type="match status" value="2"/>
</dbReference>
<dbReference type="AlphaFoldDB" id="A0A1I4WM02"/>
<dbReference type="InterPro" id="IPR037185">
    <property type="entry name" value="EmrE-like"/>
</dbReference>
<feature type="transmembrane region" description="Helical" evidence="1">
    <location>
        <begin position="69"/>
        <end position="88"/>
    </location>
</feature>
<dbReference type="InterPro" id="IPR000620">
    <property type="entry name" value="EamA_dom"/>
</dbReference>
<feature type="transmembrane region" description="Helical" evidence="1">
    <location>
        <begin position="214"/>
        <end position="231"/>
    </location>
</feature>
<keyword evidence="1" id="KW-0472">Membrane</keyword>
<accession>A0A1I4WM02</accession>
<evidence type="ECO:0000259" key="2">
    <source>
        <dbReference type="Pfam" id="PF00892"/>
    </source>
</evidence>
<dbReference type="RefSeq" id="WP_217647811.1">
    <property type="nucleotide sequence ID" value="NZ_FOVF01000005.1"/>
</dbReference>
<feature type="transmembrane region" description="Helical" evidence="1">
    <location>
        <begin position="153"/>
        <end position="172"/>
    </location>
</feature>
<organism evidence="3 4">
    <name type="scientific">Dokdonella immobilis</name>
    <dbReference type="NCBI Taxonomy" id="578942"/>
    <lineage>
        <taxon>Bacteria</taxon>
        <taxon>Pseudomonadati</taxon>
        <taxon>Pseudomonadota</taxon>
        <taxon>Gammaproteobacteria</taxon>
        <taxon>Lysobacterales</taxon>
        <taxon>Rhodanobacteraceae</taxon>
        <taxon>Dokdonella</taxon>
    </lineage>
</organism>